<dbReference type="Proteomes" id="UP000324222">
    <property type="component" value="Unassembled WGS sequence"/>
</dbReference>
<comment type="caution">
    <text evidence="2">The sequence shown here is derived from an EMBL/GenBank/DDBJ whole genome shotgun (WGS) entry which is preliminary data.</text>
</comment>
<protein>
    <submittedName>
        <fullName evidence="2">Uncharacterized protein</fullName>
    </submittedName>
</protein>
<evidence type="ECO:0000256" key="1">
    <source>
        <dbReference type="SAM" id="MobiDB-lite"/>
    </source>
</evidence>
<evidence type="ECO:0000313" key="3">
    <source>
        <dbReference type="Proteomes" id="UP000324222"/>
    </source>
</evidence>
<evidence type="ECO:0000313" key="2">
    <source>
        <dbReference type="EMBL" id="MPC50307.1"/>
    </source>
</evidence>
<accession>A0A5B7FY11</accession>
<organism evidence="2 3">
    <name type="scientific">Portunus trituberculatus</name>
    <name type="common">Swimming crab</name>
    <name type="synonym">Neptunus trituberculatus</name>
    <dbReference type="NCBI Taxonomy" id="210409"/>
    <lineage>
        <taxon>Eukaryota</taxon>
        <taxon>Metazoa</taxon>
        <taxon>Ecdysozoa</taxon>
        <taxon>Arthropoda</taxon>
        <taxon>Crustacea</taxon>
        <taxon>Multicrustacea</taxon>
        <taxon>Malacostraca</taxon>
        <taxon>Eumalacostraca</taxon>
        <taxon>Eucarida</taxon>
        <taxon>Decapoda</taxon>
        <taxon>Pleocyemata</taxon>
        <taxon>Brachyura</taxon>
        <taxon>Eubrachyura</taxon>
        <taxon>Portunoidea</taxon>
        <taxon>Portunidae</taxon>
        <taxon>Portuninae</taxon>
        <taxon>Portunus</taxon>
    </lineage>
</organism>
<dbReference type="AlphaFoldDB" id="A0A5B7FY11"/>
<name>A0A5B7FY11_PORTR</name>
<dbReference type="EMBL" id="VSRR010009418">
    <property type="protein sequence ID" value="MPC50307.1"/>
    <property type="molecule type" value="Genomic_DNA"/>
</dbReference>
<reference evidence="2 3" key="1">
    <citation type="submission" date="2019-05" db="EMBL/GenBank/DDBJ databases">
        <title>Another draft genome of Portunus trituberculatus and its Hox gene families provides insights of decapod evolution.</title>
        <authorList>
            <person name="Jeong J.-H."/>
            <person name="Song I."/>
            <person name="Kim S."/>
            <person name="Choi T."/>
            <person name="Kim D."/>
            <person name="Ryu S."/>
            <person name="Kim W."/>
        </authorList>
    </citation>
    <scope>NUCLEOTIDE SEQUENCE [LARGE SCALE GENOMIC DNA]</scope>
    <source>
        <tissue evidence="2">Muscle</tissue>
    </source>
</reference>
<gene>
    <name evidence="2" type="ORF">E2C01_044130</name>
</gene>
<feature type="region of interest" description="Disordered" evidence="1">
    <location>
        <begin position="1"/>
        <end position="23"/>
    </location>
</feature>
<feature type="compositionally biased region" description="Basic and acidic residues" evidence="1">
    <location>
        <begin position="1"/>
        <end position="10"/>
    </location>
</feature>
<proteinExistence type="predicted"/>
<sequence>MVAEESREQARWSGVTPPDPRGSNRTRSYTAFLIAWHCKGVKLGPSLKLTTGTLLPRFLASLIMNENSSAKDTNELWVMGLRGSKIFCCMSRAYIQRILDDLKVTVKASCSEGGGVGLCGGIDIGALLQQVGHNVEVASCCGAP</sequence>
<keyword evidence="3" id="KW-1185">Reference proteome</keyword>